<feature type="binding site" evidence="15">
    <location>
        <position position="40"/>
    </location>
    <ligand>
        <name>Mg(2+)</name>
        <dbReference type="ChEBI" id="CHEBI:18420"/>
        <label>2</label>
    </ligand>
</feature>
<dbReference type="InterPro" id="IPR041069">
    <property type="entry name" value="FeoB_Cyto"/>
</dbReference>
<sequence length="855" mass="93209">MPDPSPSSPSPAVGPPPTRIRVALAGQPNCGKSTLFNALTGVQQHIANYPGVTVDKKSGVYRDDGLTVEVVDLPGTYSLTAFSLEERVARRFLREAQPDVLVNVVDATTLRRGLYLTFQLLELGFPVVVALTMTDVADRRGLTIDTALLSQRLNAPVVPVVGNTGRGREDLRAAIRDTARRRAEAVPATLNYGDLEEPVADLHARLAALPGVTQAVSPRWLAVKLLEGDAEAPGVLRQYATNVHGLLDRAERAAAAFEARAGLSVSDHVAGCRDHLAGDIVATTTRQADTGRVPLTERIDRVLLNRWLAPAFLVLTVWVIYQLSIVQGYELTKVTWPLLAGFRDLASDALPAAGFLHDPMLRSMGLWMVDSANALLNYVPIFLILFALIAILEDSGYMARIAFILDRILHRFGLHGQSTLPYILGGVFAGGCAVPGVMATKGIPDQRARMATILTVPFMNCLAKVPLYTLLISIYFPDTKGLILFYLSTITVIFALLVAKLLSVSVLRHMETAPFVMELPHYHRPTVVGVLRRSVDRTWLYIKKVGTVVVAVATVVFVLLQFPGLAPDRQAHYHARAEAAITDFRVALAGNPLAAAVADQEDLTRLVNLYTDYRSDRMRVTSREAAEALDARVTEAHPELAPFVVRSRDPDARAAQRALRDLATTRKELRREMKDERIVNSALGQFGKLLEPVTQYANFDWKINVALFSSFAARESSVATLGVLFDQPEGENATLEERMGAEQKAAGYTALTAVALMLFFALYPPCLATTIVIRVQTQSYAWMAFAIVFPTTLALAVASLTYTTGTLLNLSGLEMMTAVYVTALALLLLVGLFKPPFGRTLPVPGYRPEPKGAAE</sequence>
<evidence type="ECO:0000259" key="18">
    <source>
        <dbReference type="PROSITE" id="PS51711"/>
    </source>
</evidence>
<feature type="coiled-coil region" evidence="17">
    <location>
        <begin position="652"/>
        <end position="679"/>
    </location>
</feature>
<dbReference type="GO" id="GO:0005886">
    <property type="term" value="C:plasma membrane"/>
    <property type="evidence" value="ECO:0007669"/>
    <property type="project" value="UniProtKB-SubCell"/>
</dbReference>
<reference evidence="19 20" key="1">
    <citation type="submission" date="2020-08" db="EMBL/GenBank/DDBJ databases">
        <title>Genome sequencing of Purple Non-Sulfur Bacteria from various extreme environments.</title>
        <authorList>
            <person name="Mayer M."/>
        </authorList>
    </citation>
    <scope>NUCLEOTIDE SEQUENCE [LARGE SCALE GENOMIC DNA]</scope>
    <source>
        <strain evidence="19 20">JA135</strain>
    </source>
</reference>
<feature type="binding site" evidence="15">
    <location>
        <position position="41"/>
    </location>
    <ligand>
        <name>Mg(2+)</name>
        <dbReference type="ChEBI" id="CHEBI:18420"/>
        <label>2</label>
    </ligand>
</feature>
<feature type="domain" description="FeoB-type G" evidence="18">
    <location>
        <begin position="19"/>
        <end position="181"/>
    </location>
</feature>
<dbReference type="GO" id="GO:0015093">
    <property type="term" value="F:ferrous iron transmembrane transporter activity"/>
    <property type="evidence" value="ECO:0007669"/>
    <property type="project" value="UniProtKB-UniRule"/>
</dbReference>
<feature type="binding site" evidence="14">
    <location>
        <begin position="72"/>
        <end position="75"/>
    </location>
    <ligand>
        <name>GTP</name>
        <dbReference type="ChEBI" id="CHEBI:37565"/>
        <label>1</label>
    </ligand>
</feature>
<feature type="binding site" evidence="15">
    <location>
        <position position="37"/>
    </location>
    <ligand>
        <name>Mg(2+)</name>
        <dbReference type="ChEBI" id="CHEBI:18420"/>
        <label>2</label>
    </ligand>
</feature>
<dbReference type="PROSITE" id="PS51711">
    <property type="entry name" value="G_FEOB"/>
    <property type="match status" value="1"/>
</dbReference>
<dbReference type="Gene3D" id="1.10.287.1770">
    <property type="match status" value="1"/>
</dbReference>
<evidence type="ECO:0000256" key="2">
    <source>
        <dbReference type="ARBA" id="ARBA00022448"/>
    </source>
</evidence>
<evidence type="ECO:0000256" key="12">
    <source>
        <dbReference type="ARBA" id="ARBA00023136"/>
    </source>
</evidence>
<comment type="function">
    <text evidence="16">Probable transporter of a GTP-driven Fe(2+) uptake system.</text>
</comment>
<evidence type="ECO:0000256" key="13">
    <source>
        <dbReference type="NCBIfam" id="TIGR00437"/>
    </source>
</evidence>
<dbReference type="InterPro" id="IPR003373">
    <property type="entry name" value="Fe2_transport_prot-B"/>
</dbReference>
<evidence type="ECO:0000256" key="14">
    <source>
        <dbReference type="PIRSR" id="PIRSR603373-1"/>
    </source>
</evidence>
<dbReference type="InterPro" id="IPR030389">
    <property type="entry name" value="G_FEOB_dom"/>
</dbReference>
<evidence type="ECO:0000256" key="5">
    <source>
        <dbReference type="ARBA" id="ARBA00022519"/>
    </source>
</evidence>
<keyword evidence="6 16" id="KW-0812">Transmembrane</keyword>
<feature type="binding site" evidence="14">
    <location>
        <begin position="51"/>
        <end position="55"/>
    </location>
    <ligand>
        <name>GTP</name>
        <dbReference type="ChEBI" id="CHEBI:37565"/>
        <label>1</label>
    </ligand>
</feature>
<evidence type="ECO:0000256" key="3">
    <source>
        <dbReference type="ARBA" id="ARBA00022475"/>
    </source>
</evidence>
<keyword evidence="2 16" id="KW-0813">Transport</keyword>
<gene>
    <name evidence="19" type="ORF">GGD88_001647</name>
</gene>
<keyword evidence="8 16" id="KW-1133">Transmembrane helix</keyword>
<comment type="caution">
    <text evidence="19">The sequence shown here is derived from an EMBL/GenBank/DDBJ whole genome shotgun (WGS) entry which is preliminary data.</text>
</comment>
<dbReference type="Pfam" id="PF02421">
    <property type="entry name" value="FeoB_N"/>
    <property type="match status" value="1"/>
</dbReference>
<proteinExistence type="inferred from homology"/>
<evidence type="ECO:0000313" key="19">
    <source>
        <dbReference type="EMBL" id="MBB4285924.1"/>
    </source>
</evidence>
<dbReference type="Pfam" id="PF07670">
    <property type="entry name" value="Gate"/>
    <property type="match status" value="2"/>
</dbReference>
<feature type="transmembrane region" description="Helical" evidence="16">
    <location>
        <begin position="748"/>
        <end position="773"/>
    </location>
</feature>
<dbReference type="CDD" id="cd01879">
    <property type="entry name" value="FeoB"/>
    <property type="match status" value="1"/>
</dbReference>
<feature type="transmembrane region" description="Helical" evidence="16">
    <location>
        <begin position="482"/>
        <end position="502"/>
    </location>
</feature>
<evidence type="ECO:0000313" key="20">
    <source>
        <dbReference type="Proteomes" id="UP000555728"/>
    </source>
</evidence>
<dbReference type="PANTHER" id="PTHR43185:SF1">
    <property type="entry name" value="FE(2+) TRANSPORTER FEOB"/>
    <property type="match status" value="1"/>
</dbReference>
<comment type="subcellular location">
    <subcellularLocation>
        <location evidence="1 16">Cell inner membrane</location>
        <topology evidence="1 16">Multi-pass membrane protein</topology>
    </subcellularLocation>
</comment>
<evidence type="ECO:0000256" key="8">
    <source>
        <dbReference type="ARBA" id="ARBA00022989"/>
    </source>
</evidence>
<feature type="binding site" evidence="14">
    <location>
        <begin position="26"/>
        <end position="33"/>
    </location>
    <ligand>
        <name>GTP</name>
        <dbReference type="ChEBI" id="CHEBI:37565"/>
        <label>1</label>
    </ligand>
</feature>
<keyword evidence="3" id="KW-1003">Cell membrane</keyword>
<dbReference type="InterPro" id="IPR011640">
    <property type="entry name" value="Fe2_transport_prot_B_C"/>
</dbReference>
<keyword evidence="7 14" id="KW-0547">Nucleotide-binding</keyword>
<evidence type="ECO:0000256" key="10">
    <source>
        <dbReference type="ARBA" id="ARBA00023065"/>
    </source>
</evidence>
<evidence type="ECO:0000256" key="17">
    <source>
        <dbReference type="SAM" id="Coils"/>
    </source>
</evidence>
<dbReference type="PRINTS" id="PR00326">
    <property type="entry name" value="GTP1OBG"/>
</dbReference>
<evidence type="ECO:0000256" key="11">
    <source>
        <dbReference type="ARBA" id="ARBA00023134"/>
    </source>
</evidence>
<feature type="transmembrane region" description="Helical" evidence="16">
    <location>
        <begin position="541"/>
        <end position="562"/>
    </location>
</feature>
<name>A0A7W6S0B3_9PROT</name>
<dbReference type="SUPFAM" id="SSF52540">
    <property type="entry name" value="P-loop containing nucleoside triphosphate hydrolases"/>
    <property type="match status" value="1"/>
</dbReference>
<dbReference type="InterPro" id="IPR050860">
    <property type="entry name" value="FeoB_GTPase"/>
</dbReference>
<feature type="transmembrane region" description="Helical" evidence="16">
    <location>
        <begin position="419"/>
        <end position="439"/>
    </location>
</feature>
<dbReference type="Proteomes" id="UP000555728">
    <property type="component" value="Unassembled WGS sequence"/>
</dbReference>
<dbReference type="AlphaFoldDB" id="A0A7W6S0B3"/>
<evidence type="ECO:0000256" key="15">
    <source>
        <dbReference type="PIRSR" id="PIRSR603373-2"/>
    </source>
</evidence>
<keyword evidence="20" id="KW-1185">Reference proteome</keyword>
<dbReference type="NCBIfam" id="TIGR00231">
    <property type="entry name" value="small_GTP"/>
    <property type="match status" value="1"/>
</dbReference>
<keyword evidence="4 16" id="KW-0410">Iron transport</keyword>
<dbReference type="InterPro" id="IPR011642">
    <property type="entry name" value="Gate_dom"/>
</dbReference>
<feature type="binding site" evidence="15">
    <location>
        <position position="38"/>
    </location>
    <ligand>
        <name>Mg(2+)</name>
        <dbReference type="ChEBI" id="CHEBI:18420"/>
        <label>2</label>
    </ligand>
</feature>
<keyword evidence="12 16" id="KW-0472">Membrane</keyword>
<evidence type="ECO:0000256" key="9">
    <source>
        <dbReference type="ARBA" id="ARBA00023004"/>
    </source>
</evidence>
<keyword evidence="15" id="KW-0460">Magnesium</keyword>
<evidence type="ECO:0000256" key="16">
    <source>
        <dbReference type="RuleBase" id="RU362098"/>
    </source>
</evidence>
<dbReference type="RefSeq" id="WP_184433988.1">
    <property type="nucleotide sequence ID" value="NZ_JACIGI010000011.1"/>
</dbReference>
<evidence type="ECO:0000256" key="7">
    <source>
        <dbReference type="ARBA" id="ARBA00022741"/>
    </source>
</evidence>
<dbReference type="NCBIfam" id="TIGR00437">
    <property type="entry name" value="feoB"/>
    <property type="match status" value="1"/>
</dbReference>
<dbReference type="FunFam" id="3.40.50.300:FF:000426">
    <property type="entry name" value="Ferrous iron transport protein B"/>
    <property type="match status" value="1"/>
</dbReference>
<feature type="transmembrane region" description="Helical" evidence="16">
    <location>
        <begin position="780"/>
        <end position="803"/>
    </location>
</feature>
<dbReference type="PANTHER" id="PTHR43185">
    <property type="entry name" value="FERROUS IRON TRANSPORT PROTEIN B"/>
    <property type="match status" value="1"/>
</dbReference>
<evidence type="ECO:0000256" key="1">
    <source>
        <dbReference type="ARBA" id="ARBA00004429"/>
    </source>
</evidence>
<accession>A0A7W6S0B3</accession>
<dbReference type="Pfam" id="PF07664">
    <property type="entry name" value="FeoB_C"/>
    <property type="match status" value="1"/>
</dbReference>
<keyword evidence="11 14" id="KW-0342">GTP-binding</keyword>
<dbReference type="EMBL" id="JACIGI010000011">
    <property type="protein sequence ID" value="MBB4285924.1"/>
    <property type="molecule type" value="Genomic_DNA"/>
</dbReference>
<protein>
    <recommendedName>
        <fullName evidence="13 16">Ferrous iron transport protein B</fullName>
    </recommendedName>
</protein>
<feature type="transmembrane region" description="Helical" evidence="16">
    <location>
        <begin position="372"/>
        <end position="392"/>
    </location>
</feature>
<dbReference type="InterPro" id="IPR005225">
    <property type="entry name" value="Small_GTP-bd"/>
</dbReference>
<evidence type="ECO:0000256" key="4">
    <source>
        <dbReference type="ARBA" id="ARBA00022496"/>
    </source>
</evidence>
<keyword evidence="10" id="KW-0406">Ion transport</keyword>
<dbReference type="InterPro" id="IPR027417">
    <property type="entry name" value="P-loop_NTPase"/>
</dbReference>
<keyword evidence="15" id="KW-0479">Metal-binding</keyword>
<feature type="transmembrane region" description="Helical" evidence="16">
    <location>
        <begin position="815"/>
        <end position="833"/>
    </location>
</feature>
<keyword evidence="9 16" id="KW-0408">Iron</keyword>
<organism evidence="19 20">
    <name type="scientific">Roseospira goensis</name>
    <dbReference type="NCBI Taxonomy" id="391922"/>
    <lineage>
        <taxon>Bacteria</taxon>
        <taxon>Pseudomonadati</taxon>
        <taxon>Pseudomonadota</taxon>
        <taxon>Alphaproteobacteria</taxon>
        <taxon>Rhodospirillales</taxon>
        <taxon>Rhodospirillaceae</taxon>
        <taxon>Roseospira</taxon>
    </lineage>
</organism>
<dbReference type="GO" id="GO:0046872">
    <property type="term" value="F:metal ion binding"/>
    <property type="evidence" value="ECO:0007669"/>
    <property type="project" value="UniProtKB-KW"/>
</dbReference>
<evidence type="ECO:0000256" key="6">
    <source>
        <dbReference type="ARBA" id="ARBA00022692"/>
    </source>
</evidence>
<feature type="transmembrane region" description="Helical" evidence="16">
    <location>
        <begin position="451"/>
        <end position="476"/>
    </location>
</feature>
<dbReference type="GO" id="GO:0005525">
    <property type="term" value="F:GTP binding"/>
    <property type="evidence" value="ECO:0007669"/>
    <property type="project" value="UniProtKB-KW"/>
</dbReference>
<comment type="similarity">
    <text evidence="16">Belongs to the TRAFAC class TrmE-Era-EngA-EngB-Septin-like GTPase superfamily. FeoB GTPase (TC 9.A.8) family.</text>
</comment>
<dbReference type="InterPro" id="IPR006073">
    <property type="entry name" value="GTP-bd"/>
</dbReference>
<dbReference type="Gene3D" id="3.40.50.300">
    <property type="entry name" value="P-loop containing nucleotide triphosphate hydrolases"/>
    <property type="match status" value="1"/>
</dbReference>
<feature type="transmembrane region" description="Helical" evidence="16">
    <location>
        <begin position="307"/>
        <end position="326"/>
    </location>
</feature>
<dbReference type="Pfam" id="PF17910">
    <property type="entry name" value="FeoB_Cyto"/>
    <property type="match status" value="1"/>
</dbReference>
<keyword evidence="17" id="KW-0175">Coiled coil</keyword>
<keyword evidence="5" id="KW-0997">Cell inner membrane</keyword>